<dbReference type="EMBL" id="JBJXBP010000007">
    <property type="protein sequence ID" value="KAL3821191.1"/>
    <property type="molecule type" value="Genomic_DNA"/>
</dbReference>
<keyword evidence="5" id="KW-1185">Reference proteome</keyword>
<reference evidence="4 5" key="1">
    <citation type="submission" date="2024-12" db="EMBL/GenBank/DDBJ databases">
        <title>The unique morphological basis and parallel evolutionary history of personate flowers in Penstemon.</title>
        <authorList>
            <person name="Depatie T.H."/>
            <person name="Wessinger C.A."/>
        </authorList>
    </citation>
    <scope>NUCLEOTIDE SEQUENCE [LARGE SCALE GENOMIC DNA]</scope>
    <source>
        <strain evidence="4">WTNN_2</strain>
        <tissue evidence="4">Leaf</tissue>
    </source>
</reference>
<keyword evidence="3" id="KW-0480">Metal-thiolate cluster</keyword>
<evidence type="ECO:0000313" key="5">
    <source>
        <dbReference type="Proteomes" id="UP001634393"/>
    </source>
</evidence>
<organism evidence="4 5">
    <name type="scientific">Penstemon smallii</name>
    <dbReference type="NCBI Taxonomy" id="265156"/>
    <lineage>
        <taxon>Eukaryota</taxon>
        <taxon>Viridiplantae</taxon>
        <taxon>Streptophyta</taxon>
        <taxon>Embryophyta</taxon>
        <taxon>Tracheophyta</taxon>
        <taxon>Spermatophyta</taxon>
        <taxon>Magnoliopsida</taxon>
        <taxon>eudicotyledons</taxon>
        <taxon>Gunneridae</taxon>
        <taxon>Pentapetalae</taxon>
        <taxon>asterids</taxon>
        <taxon>lamiids</taxon>
        <taxon>Lamiales</taxon>
        <taxon>Plantaginaceae</taxon>
        <taxon>Cheloneae</taxon>
        <taxon>Penstemon</taxon>
    </lineage>
</organism>
<sequence length="64" mass="6808">MSDKCGSCDCSDKSQCTKKYTADIIETEMSYTETVVMMDAPAAEHDGMCKCGSSCSCTSCTCGH</sequence>
<evidence type="ECO:0000313" key="4">
    <source>
        <dbReference type="EMBL" id="KAL3821191.1"/>
    </source>
</evidence>
<protein>
    <recommendedName>
        <fullName evidence="6">Metallothionein</fullName>
    </recommendedName>
</protein>
<comment type="caution">
    <text evidence="4">The sequence shown here is derived from an EMBL/GenBank/DDBJ whole genome shotgun (WGS) entry which is preliminary data.</text>
</comment>
<evidence type="ECO:0008006" key="6">
    <source>
        <dbReference type="Google" id="ProtNLM"/>
    </source>
</evidence>
<comment type="similarity">
    <text evidence="1">Belongs to the metallothionein superfamily. Type 15 family.</text>
</comment>
<evidence type="ECO:0000256" key="3">
    <source>
        <dbReference type="ARBA" id="ARBA00022851"/>
    </source>
</evidence>
<evidence type="ECO:0000256" key="2">
    <source>
        <dbReference type="ARBA" id="ARBA00022723"/>
    </source>
</evidence>
<gene>
    <name evidence="4" type="ORF">ACJIZ3_007096</name>
</gene>
<dbReference type="AlphaFoldDB" id="A0ABD3S9S6"/>
<dbReference type="GO" id="GO:0046872">
    <property type="term" value="F:metal ion binding"/>
    <property type="evidence" value="ECO:0007669"/>
    <property type="project" value="UniProtKB-KW"/>
</dbReference>
<evidence type="ECO:0000256" key="1">
    <source>
        <dbReference type="ARBA" id="ARBA00005802"/>
    </source>
</evidence>
<accession>A0ABD3S9S6</accession>
<dbReference type="PANTHER" id="PTHR33357">
    <property type="entry name" value="METALLOTHIONEIN-LIKE PROTEIN 3"/>
    <property type="match status" value="1"/>
</dbReference>
<dbReference type="Proteomes" id="UP001634393">
    <property type="component" value="Unassembled WGS sequence"/>
</dbReference>
<keyword evidence="2" id="KW-0479">Metal-binding</keyword>
<proteinExistence type="inferred from homology"/>
<dbReference type="PANTHER" id="PTHR33357:SF3">
    <property type="entry name" value="METALLOTHIONEIN-LIKE PROTEIN 3"/>
    <property type="match status" value="1"/>
</dbReference>
<name>A0ABD3S9S6_9LAMI</name>
<dbReference type="InterPro" id="IPR044671">
    <property type="entry name" value="MT3"/>
</dbReference>